<gene>
    <name evidence="7" type="ORF">RUM43_012426</name>
</gene>
<feature type="domain" description="DRBM" evidence="6">
    <location>
        <begin position="577"/>
        <end position="645"/>
    </location>
</feature>
<dbReference type="GO" id="GO:0005886">
    <property type="term" value="C:plasma membrane"/>
    <property type="evidence" value="ECO:0007669"/>
    <property type="project" value="TreeGrafter"/>
</dbReference>
<feature type="domain" description="DRBM" evidence="6">
    <location>
        <begin position="757"/>
        <end position="824"/>
    </location>
</feature>
<dbReference type="GO" id="GO:0003725">
    <property type="term" value="F:double-stranded RNA binding"/>
    <property type="evidence" value="ECO:0007669"/>
    <property type="project" value="TreeGrafter"/>
</dbReference>
<dbReference type="FunFam" id="3.30.160.20:FF:000013">
    <property type="entry name" value="double-stranded RNA-binding protein Staufen homolog 2 isoform X3"/>
    <property type="match status" value="1"/>
</dbReference>
<dbReference type="PANTHER" id="PTHR46054">
    <property type="entry name" value="MATERNAL EFFECT PROTEIN STAUFEN"/>
    <property type="match status" value="1"/>
</dbReference>
<dbReference type="GO" id="GO:0007281">
    <property type="term" value="P:germ cell development"/>
    <property type="evidence" value="ECO:0007669"/>
    <property type="project" value="TreeGrafter"/>
</dbReference>
<name>A0AAN8NKP1_POLSC</name>
<sequence>MRDRRVGQPPMAPQHLMGMPQQGPGMKSLRWYIIIGFMIVAQFPIAENKILDLRGMTALEYTTMFGRSGCVSGVILPIPAQQQMQIMTQNHYTNQNSYSPQGQGNVSSYVAAQQVPPQKSNYHQAAYSQNNLQIIMGKQTVSRNKNYRKEYNVMKDANNYNMNERNSQPNTFFSNEYNSNHTFRYHHGHNNGYYQPPIQKESLHKTNHEISSSVKEKPVEKEVTLNNEDNNQMCPAISSSAAPGTKEKTPMCLVNELARFNKITHQYRLTNEQGPAHKKSFTVTLTLGSEEYTAEGPSIKKAQHSAAAEALSKTMFSHPTPKAVKNLHSGKSTITPTVELNALAMKRGEPAVYKLLEPNQGQQIFEPQPTFGFRRSYFGRGGRLPVKSTYYQNMQFTVSLKVGSWEFFGEGISPQSARHDAASKALSQLKLLPIPQESGVCPAPKEKSFNSTQNFDSSVKSPISSVYEIALKRNMNVAFEVVSDRGPPHMKIFVTKCTVGTITATGEGSGKKISKKRAADNMLIELKKLPPVSPEFAAGTTNQSKSKKKFGETKKKSKNIIKVVQDNKESGGGDDINPMSRLIQIQQLKKEKKPVYTLLEERGTPKKREFVMQVTVGQFKATGSGSNKKLAKKAAAQNILMQMGFGKPDGSEKSFTAITQDGDQRDETDKKVSFVETEKTENNTGGSSGRQLKPGIYVMSTCDQQCSQSSNLATPINMQTTATIAKELLKGGISPTAEALQKSTGKQQQLTTSYFFRPKDQLLYLADLLNFQVHFSDFPKGNHSEFLSLVTMSTDPSHVCHGSGSTVEESQDLAALTALTALSEMGLDSVTMTTPNSTKE</sequence>
<keyword evidence="1" id="KW-0677">Repeat</keyword>
<reference evidence="7 8" key="1">
    <citation type="submission" date="2023-10" db="EMBL/GenBank/DDBJ databases">
        <title>Genomes of two closely related lineages of the louse Polyplax serrata with different host specificities.</title>
        <authorList>
            <person name="Martinu J."/>
            <person name="Tarabai H."/>
            <person name="Stefka J."/>
            <person name="Hypsa V."/>
        </authorList>
    </citation>
    <scope>NUCLEOTIDE SEQUENCE [LARGE SCALE GENOMIC DNA]</scope>
    <source>
        <strain evidence="7">HR10_N</strain>
    </source>
</reference>
<keyword evidence="5" id="KW-1133">Transmembrane helix</keyword>
<dbReference type="Pfam" id="PF00035">
    <property type="entry name" value="dsrm"/>
    <property type="match status" value="3"/>
</dbReference>
<dbReference type="FunFam" id="3.30.160.20:FF:000073">
    <property type="entry name" value="Double-stranded RNA-binding protein Staufen homolog"/>
    <property type="match status" value="1"/>
</dbReference>
<evidence type="ECO:0000256" key="4">
    <source>
        <dbReference type="SAM" id="MobiDB-lite"/>
    </source>
</evidence>
<dbReference type="CDD" id="cd19861">
    <property type="entry name" value="DSRM_STAU_rpt5"/>
    <property type="match status" value="1"/>
</dbReference>
<accession>A0AAN8NKP1</accession>
<dbReference type="SMART" id="SM00358">
    <property type="entry name" value="DSRM"/>
    <property type="match status" value="5"/>
</dbReference>
<dbReference type="GO" id="GO:0032839">
    <property type="term" value="C:dendrite cytoplasm"/>
    <property type="evidence" value="ECO:0007669"/>
    <property type="project" value="GOC"/>
</dbReference>
<evidence type="ECO:0000313" key="7">
    <source>
        <dbReference type="EMBL" id="KAK6619669.1"/>
    </source>
</evidence>
<dbReference type="GO" id="GO:0008298">
    <property type="term" value="P:intracellular mRNA localization"/>
    <property type="evidence" value="ECO:0007669"/>
    <property type="project" value="TreeGrafter"/>
</dbReference>
<evidence type="ECO:0000256" key="2">
    <source>
        <dbReference type="ARBA" id="ARBA00022884"/>
    </source>
</evidence>
<dbReference type="EMBL" id="JAWJWE010000040">
    <property type="protein sequence ID" value="KAK6619669.1"/>
    <property type="molecule type" value="Genomic_DNA"/>
</dbReference>
<dbReference type="GO" id="GO:0035418">
    <property type="term" value="P:protein localization to synapse"/>
    <property type="evidence" value="ECO:0007669"/>
    <property type="project" value="TreeGrafter"/>
</dbReference>
<proteinExistence type="predicted"/>
<dbReference type="GO" id="GO:0003729">
    <property type="term" value="F:mRNA binding"/>
    <property type="evidence" value="ECO:0007669"/>
    <property type="project" value="TreeGrafter"/>
</dbReference>
<dbReference type="PANTHER" id="PTHR46054:SF3">
    <property type="entry name" value="MATERNAL EFFECT PROTEIN STAUFEN"/>
    <property type="match status" value="1"/>
</dbReference>
<organism evidence="7 8">
    <name type="scientific">Polyplax serrata</name>
    <name type="common">Common mouse louse</name>
    <dbReference type="NCBI Taxonomy" id="468196"/>
    <lineage>
        <taxon>Eukaryota</taxon>
        <taxon>Metazoa</taxon>
        <taxon>Ecdysozoa</taxon>
        <taxon>Arthropoda</taxon>
        <taxon>Hexapoda</taxon>
        <taxon>Insecta</taxon>
        <taxon>Pterygota</taxon>
        <taxon>Neoptera</taxon>
        <taxon>Paraneoptera</taxon>
        <taxon>Psocodea</taxon>
        <taxon>Troctomorpha</taxon>
        <taxon>Phthiraptera</taxon>
        <taxon>Anoplura</taxon>
        <taxon>Polyplacidae</taxon>
        <taxon>Polyplax</taxon>
    </lineage>
</organism>
<dbReference type="CDD" id="cd19859">
    <property type="entry name" value="DSRM_STAU_rpt3"/>
    <property type="match status" value="1"/>
</dbReference>
<dbReference type="Pfam" id="PF16482">
    <property type="entry name" value="Staufen_C"/>
    <property type="match status" value="1"/>
</dbReference>
<dbReference type="CDD" id="cd19857">
    <property type="entry name" value="DSRM_STAU_rpt1"/>
    <property type="match status" value="1"/>
</dbReference>
<dbReference type="InterPro" id="IPR014720">
    <property type="entry name" value="dsRBD_dom"/>
</dbReference>
<evidence type="ECO:0000256" key="5">
    <source>
        <dbReference type="SAM" id="Phobius"/>
    </source>
</evidence>
<dbReference type="PROSITE" id="PS50137">
    <property type="entry name" value="DS_RBD"/>
    <property type="match status" value="5"/>
</dbReference>
<evidence type="ECO:0000313" key="8">
    <source>
        <dbReference type="Proteomes" id="UP001372834"/>
    </source>
</evidence>
<dbReference type="GO" id="GO:0010494">
    <property type="term" value="C:cytoplasmic stress granule"/>
    <property type="evidence" value="ECO:0007669"/>
    <property type="project" value="TreeGrafter"/>
</dbReference>
<dbReference type="AlphaFoldDB" id="A0AAN8NKP1"/>
<feature type="domain" description="DRBM" evidence="6">
    <location>
        <begin position="461"/>
        <end position="528"/>
    </location>
</feature>
<dbReference type="GO" id="GO:0010468">
    <property type="term" value="P:regulation of gene expression"/>
    <property type="evidence" value="ECO:0007669"/>
    <property type="project" value="UniProtKB-ARBA"/>
</dbReference>
<comment type="caution">
    <text evidence="7">The sequence shown here is derived from an EMBL/GenBank/DDBJ whole genome shotgun (WGS) entry which is preliminary data.</text>
</comment>
<dbReference type="InterPro" id="IPR051740">
    <property type="entry name" value="DRBM-containing_protein"/>
</dbReference>
<feature type="region of interest" description="Disordered" evidence="4">
    <location>
        <begin position="650"/>
        <end position="669"/>
    </location>
</feature>
<feature type="region of interest" description="Disordered" evidence="4">
    <location>
        <begin position="1"/>
        <end position="21"/>
    </location>
</feature>
<evidence type="ECO:0000256" key="1">
    <source>
        <dbReference type="ARBA" id="ARBA00022737"/>
    </source>
</evidence>
<feature type="domain" description="DRBM" evidence="6">
    <location>
        <begin position="249"/>
        <end position="316"/>
    </location>
</feature>
<protein>
    <recommendedName>
        <fullName evidence="6">DRBM domain-containing protein</fullName>
    </recommendedName>
</protein>
<keyword evidence="2 3" id="KW-0694">RNA-binding</keyword>
<feature type="domain" description="DRBM" evidence="6">
    <location>
        <begin position="335"/>
        <end position="431"/>
    </location>
</feature>
<dbReference type="CDD" id="cd19860">
    <property type="entry name" value="DSRM_STAU_rpt4"/>
    <property type="match status" value="1"/>
</dbReference>
<dbReference type="Proteomes" id="UP001372834">
    <property type="component" value="Unassembled WGS sequence"/>
</dbReference>
<evidence type="ECO:0000256" key="3">
    <source>
        <dbReference type="PROSITE-ProRule" id="PRU00266"/>
    </source>
</evidence>
<evidence type="ECO:0000259" key="6">
    <source>
        <dbReference type="PROSITE" id="PS50137"/>
    </source>
</evidence>
<dbReference type="FunFam" id="3.30.160.20:FF:000007">
    <property type="entry name" value="Double-stranded RNA-binding protein Staufen homolog 1"/>
    <property type="match status" value="2"/>
</dbReference>
<feature type="transmembrane region" description="Helical" evidence="5">
    <location>
        <begin position="29"/>
        <end position="46"/>
    </location>
</feature>
<dbReference type="InterPro" id="IPR032478">
    <property type="entry name" value="Staufen_C"/>
</dbReference>
<dbReference type="GO" id="GO:0043025">
    <property type="term" value="C:neuronal cell body"/>
    <property type="evidence" value="ECO:0007669"/>
    <property type="project" value="TreeGrafter"/>
</dbReference>
<dbReference type="SUPFAM" id="SSF54768">
    <property type="entry name" value="dsRNA-binding domain-like"/>
    <property type="match status" value="5"/>
</dbReference>
<keyword evidence="5" id="KW-0812">Transmembrane</keyword>
<dbReference type="GO" id="GO:0098964">
    <property type="term" value="P:anterograde dendritic transport of messenger ribonucleoprotein complex"/>
    <property type="evidence" value="ECO:0007669"/>
    <property type="project" value="TreeGrafter"/>
</dbReference>
<dbReference type="Gene3D" id="3.30.160.20">
    <property type="match status" value="5"/>
</dbReference>
<keyword evidence="5" id="KW-0472">Membrane</keyword>